<feature type="binding site" evidence="7">
    <location>
        <position position="179"/>
    </location>
    <ligand>
        <name>Zn(2+)</name>
        <dbReference type="ChEBI" id="CHEBI:29105"/>
        <label>2</label>
    </ligand>
</feature>
<organism evidence="9 11">
    <name type="scientific">Oenococcus oeni</name>
    <name type="common">Leuconostoc oenos</name>
    <dbReference type="NCBI Taxonomy" id="1247"/>
    <lineage>
        <taxon>Bacteria</taxon>
        <taxon>Bacillati</taxon>
        <taxon>Bacillota</taxon>
        <taxon>Bacilli</taxon>
        <taxon>Lactobacillales</taxon>
        <taxon>Lactobacillaceae</taxon>
        <taxon>Oenococcus</taxon>
    </lineage>
</organism>
<evidence type="ECO:0000256" key="4">
    <source>
        <dbReference type="ARBA" id="ARBA00022801"/>
    </source>
</evidence>
<dbReference type="PANTHER" id="PTHR43668">
    <property type="entry name" value="ALLANTOINASE"/>
    <property type="match status" value="1"/>
</dbReference>
<protein>
    <recommendedName>
        <fullName evidence="7">Dihydroorotase</fullName>
        <shortName evidence="7">DHOase</shortName>
        <ecNumber evidence="7">3.5.2.3</ecNumber>
    </recommendedName>
</protein>
<dbReference type="Proteomes" id="UP000294726">
    <property type="component" value="Chromosome"/>
</dbReference>
<dbReference type="GO" id="GO:0008270">
    <property type="term" value="F:zinc ion binding"/>
    <property type="evidence" value="ECO:0007669"/>
    <property type="project" value="UniProtKB-UniRule"/>
</dbReference>
<dbReference type="HAMAP" id="MF_00220_B">
    <property type="entry name" value="PyrC_classI_B"/>
    <property type="match status" value="1"/>
</dbReference>
<comment type="caution">
    <text evidence="7">Lacks conserved residue(s) required for the propagation of feature annotation.</text>
</comment>
<dbReference type="EC" id="3.5.2.3" evidence="7"/>
<feature type="binding site" evidence="7">
    <location>
        <position position="305"/>
    </location>
    <ligand>
        <name>Zn(2+)</name>
        <dbReference type="ChEBI" id="CHEBI:29105"/>
        <label>1</label>
    </ligand>
</feature>
<dbReference type="RefSeq" id="WP_071448837.1">
    <property type="nucleotide sequence ID" value="NZ_LR031358.1"/>
</dbReference>
<evidence type="ECO:0000256" key="5">
    <source>
        <dbReference type="ARBA" id="ARBA00022833"/>
    </source>
</evidence>
<evidence type="ECO:0000313" key="11">
    <source>
        <dbReference type="Proteomes" id="UP000181728"/>
    </source>
</evidence>
<feature type="binding site" evidence="7">
    <location>
        <position position="152"/>
    </location>
    <ligand>
        <name>Zn(2+)</name>
        <dbReference type="ChEBI" id="CHEBI:29105"/>
        <label>1</label>
    </ligand>
</feature>
<sequence>MNSTLIKNAQILVGENSFLKRDLLIEKGKISAIGDGLSNKTDFIVDAKGALLLPGLIDVHVHFREPGFPEKETIASGSKAAARGGFTTVFAMPNLNPVVDNVEVFKQVQALNQQDGIIKIKQYAAISTGLTANKIDNIPALSALGAIAFTNDGKGVQTADTMYQAMRAAKAAGKVLVAHVEDNSLIHGGVVNAGLASKNLGFPGATKLSETSQLARDLMIAKATGAHYHMAHVSAAESVELIRIAKEHRINVTAEVSPHHLLLDDSMITNDNSLMKMNPPLRSPDDRAALLAGLLDGTIDIVATDHAPHTKEEKAQSILTAPNGVTGIETSFQLLYTHLVKPGIMSLRQLLKAMNQRPVDIFALKDVAREIAIGQVADLALFDIRHLHEIKANEFASKASNSPFIGWKVYGQTERTWVNGQQVYAKGDEK</sequence>
<name>A0A6N4A934_OENOE</name>
<keyword evidence="3 7" id="KW-0479">Metal-binding</keyword>
<evidence type="ECO:0000256" key="6">
    <source>
        <dbReference type="ARBA" id="ARBA00022975"/>
    </source>
</evidence>
<feature type="binding site" evidence="7">
    <location>
        <position position="309"/>
    </location>
    <ligand>
        <name>substrate</name>
    </ligand>
</feature>
<feature type="binding site" evidence="7">
    <location>
        <position position="62"/>
    </location>
    <ligand>
        <name>Zn(2+)</name>
        <dbReference type="ChEBI" id="CHEBI:29105"/>
        <label>1</label>
    </ligand>
</feature>
<evidence type="ECO:0000259" key="8">
    <source>
        <dbReference type="Pfam" id="PF12890"/>
    </source>
</evidence>
<feature type="binding site" evidence="7">
    <location>
        <begin position="62"/>
        <end position="64"/>
    </location>
    <ligand>
        <name>substrate</name>
    </ligand>
</feature>
<feature type="binding site" evidence="7">
    <location>
        <position position="232"/>
    </location>
    <ligand>
        <name>Zn(2+)</name>
        <dbReference type="ChEBI" id="CHEBI:29105"/>
        <label>2</label>
    </ligand>
</feature>
<comment type="cofactor">
    <cofactor evidence="7">
        <name>Zn(2+)</name>
        <dbReference type="ChEBI" id="CHEBI:29105"/>
    </cofactor>
    <text evidence="7">Binds 2 Zn(2+) ions per subunit.</text>
</comment>
<dbReference type="Pfam" id="PF12890">
    <property type="entry name" value="DHOase"/>
    <property type="match status" value="1"/>
</dbReference>
<feature type="binding site" evidence="7">
    <location>
        <position position="278"/>
    </location>
    <ligand>
        <name>substrate</name>
    </ligand>
</feature>
<dbReference type="GO" id="GO:0044205">
    <property type="term" value="P:'de novo' UMP biosynthetic process"/>
    <property type="evidence" value="ECO:0007669"/>
    <property type="project" value="UniProtKB-UniRule"/>
</dbReference>
<evidence type="ECO:0000313" key="10">
    <source>
        <dbReference type="EMBL" id="VDB97250.1"/>
    </source>
</evidence>
<feature type="active site" evidence="7">
    <location>
        <position position="305"/>
    </location>
</feature>
<dbReference type="PANTHER" id="PTHR43668:SF2">
    <property type="entry name" value="ALLANTOINASE"/>
    <property type="match status" value="1"/>
</dbReference>
<comment type="catalytic activity">
    <reaction evidence="7">
        <text>(S)-dihydroorotate + H2O = N-carbamoyl-L-aspartate + H(+)</text>
        <dbReference type="Rhea" id="RHEA:24296"/>
        <dbReference type="ChEBI" id="CHEBI:15377"/>
        <dbReference type="ChEBI" id="CHEBI:15378"/>
        <dbReference type="ChEBI" id="CHEBI:30864"/>
        <dbReference type="ChEBI" id="CHEBI:32814"/>
        <dbReference type="EC" id="3.5.2.3"/>
    </reaction>
</comment>
<dbReference type="InterPro" id="IPR004722">
    <property type="entry name" value="DHOase"/>
</dbReference>
<comment type="pathway">
    <text evidence="7">Pyrimidine metabolism; UMP biosynthesis via de novo pathway; (S)-dihydroorotate from bicarbonate: step 3/3.</text>
</comment>
<evidence type="ECO:0000256" key="1">
    <source>
        <dbReference type="ARBA" id="ARBA00002368"/>
    </source>
</evidence>
<dbReference type="AlphaFoldDB" id="A0A6N4A934"/>
<dbReference type="Gene3D" id="2.30.40.10">
    <property type="entry name" value="Urease, subunit C, domain 1"/>
    <property type="match status" value="1"/>
</dbReference>
<dbReference type="PROSITE" id="PS00482">
    <property type="entry name" value="DIHYDROOROTASE_1"/>
    <property type="match status" value="1"/>
</dbReference>
<comment type="function">
    <text evidence="1 7">Catalyzes the reversible cyclization of carbamoyl aspartate to dihydroorotate.</text>
</comment>
<dbReference type="PROSITE" id="PS00483">
    <property type="entry name" value="DIHYDROOROTASE_2"/>
    <property type="match status" value="1"/>
</dbReference>
<keyword evidence="6 7" id="KW-0665">Pyrimidine biosynthesis</keyword>
<dbReference type="NCBIfam" id="TIGR00857">
    <property type="entry name" value="pyrC_multi"/>
    <property type="match status" value="1"/>
</dbReference>
<dbReference type="GO" id="GO:0004038">
    <property type="term" value="F:allantoinase activity"/>
    <property type="evidence" value="ECO:0007669"/>
    <property type="project" value="TreeGrafter"/>
</dbReference>
<dbReference type="InterPro" id="IPR002195">
    <property type="entry name" value="Dihydroorotase_CS"/>
</dbReference>
<dbReference type="EMBL" id="LR031358">
    <property type="protein sequence ID" value="VDB97250.1"/>
    <property type="molecule type" value="Genomic_DNA"/>
</dbReference>
<dbReference type="GO" id="GO:0006145">
    <property type="term" value="P:purine nucleobase catabolic process"/>
    <property type="evidence" value="ECO:0007669"/>
    <property type="project" value="TreeGrafter"/>
</dbReference>
<dbReference type="InterPro" id="IPR050138">
    <property type="entry name" value="DHOase/Allantoinase_Hydrolase"/>
</dbReference>
<comment type="similarity">
    <text evidence="2 7">Belongs to the metallo-dependent hydrolases superfamily. DHOase family. Class I DHOase subfamily.</text>
</comment>
<dbReference type="GO" id="GO:0005737">
    <property type="term" value="C:cytoplasm"/>
    <property type="evidence" value="ECO:0007669"/>
    <property type="project" value="TreeGrafter"/>
</dbReference>
<proteinExistence type="inferred from homology"/>
<reference evidence="10 12" key="2">
    <citation type="submission" date="2018-08" db="EMBL/GenBank/DDBJ databases">
        <authorList>
            <person name="Lorentzen P. G. S. M."/>
        </authorList>
    </citation>
    <scope>NUCLEOTIDE SEQUENCE [LARGE SCALE GENOMIC DNA]</scope>
    <source>
        <strain evidence="10 12">CRBO_1381</strain>
    </source>
</reference>
<feature type="binding site" evidence="7">
    <location>
        <position position="94"/>
    </location>
    <ligand>
        <name>substrate</name>
    </ligand>
</feature>
<evidence type="ECO:0000313" key="9">
    <source>
        <dbReference type="EMBL" id="OIM22011.1"/>
    </source>
</evidence>
<gene>
    <name evidence="7 10" type="primary">pyrC</name>
    <name evidence="9" type="ORF">ATX59_01340</name>
    <name evidence="10" type="ORF">OENI_0254</name>
</gene>
<dbReference type="Gene3D" id="3.20.20.140">
    <property type="entry name" value="Metal-dependent hydrolases"/>
    <property type="match status" value="1"/>
</dbReference>
<dbReference type="CDD" id="cd01317">
    <property type="entry name" value="DHOase_IIa"/>
    <property type="match status" value="1"/>
</dbReference>
<dbReference type="SUPFAM" id="SSF51338">
    <property type="entry name" value="Composite domain of metallo-dependent hydrolases"/>
    <property type="match status" value="1"/>
</dbReference>
<dbReference type="Proteomes" id="UP000181728">
    <property type="component" value="Unassembled WGS sequence"/>
</dbReference>
<dbReference type="GO" id="GO:0004151">
    <property type="term" value="F:dihydroorotase activity"/>
    <property type="evidence" value="ECO:0007669"/>
    <property type="project" value="UniProtKB-UniRule"/>
</dbReference>
<feature type="binding site" evidence="7">
    <location>
        <position position="152"/>
    </location>
    <ligand>
        <name>Zn(2+)</name>
        <dbReference type="ChEBI" id="CHEBI:29105"/>
        <label>2</label>
    </ligand>
</feature>
<evidence type="ECO:0000256" key="2">
    <source>
        <dbReference type="ARBA" id="ARBA00010286"/>
    </source>
</evidence>
<dbReference type="EMBL" id="MLOK01000018">
    <property type="protein sequence ID" value="OIM22011.1"/>
    <property type="molecule type" value="Genomic_DNA"/>
</dbReference>
<evidence type="ECO:0000256" key="7">
    <source>
        <dbReference type="HAMAP-Rule" id="MF_00220"/>
    </source>
</evidence>
<dbReference type="InterPro" id="IPR032466">
    <property type="entry name" value="Metal_Hydrolase"/>
</dbReference>
<keyword evidence="4 7" id="KW-0378">Hydrolase</keyword>
<keyword evidence="5 7" id="KW-0862">Zinc</keyword>
<dbReference type="InterPro" id="IPR024403">
    <property type="entry name" value="DHOase_cat"/>
</dbReference>
<reference evidence="9 11" key="1">
    <citation type="journal article" date="2016" name="BMC Genomics">
        <title>Consensus pan-genome assembly of the specialised wine bacterium Oenococcus oeni.</title>
        <authorList>
            <person name="Sternes P.R."/>
            <person name="Borneman A.R."/>
        </authorList>
    </citation>
    <scope>NUCLEOTIDE SEQUENCE [LARGE SCALE GENOMIC DNA]</scope>
    <source>
        <strain evidence="9 11">AWRIB661</strain>
    </source>
</reference>
<feature type="domain" description="Dihydroorotase catalytic" evidence="8">
    <location>
        <begin position="49"/>
        <end position="238"/>
    </location>
</feature>
<dbReference type="UniPathway" id="UPA00070">
    <property type="reaction ID" value="UER00117"/>
</dbReference>
<evidence type="ECO:0000256" key="3">
    <source>
        <dbReference type="ARBA" id="ARBA00022723"/>
    </source>
</evidence>
<dbReference type="InterPro" id="IPR011059">
    <property type="entry name" value="Metal-dep_hydrolase_composite"/>
</dbReference>
<dbReference type="SUPFAM" id="SSF51556">
    <property type="entry name" value="Metallo-dependent hydrolases"/>
    <property type="match status" value="1"/>
</dbReference>
<accession>A0A6N4A934</accession>
<feature type="binding site" evidence="7">
    <location>
        <position position="60"/>
    </location>
    <ligand>
        <name>Zn(2+)</name>
        <dbReference type="ChEBI" id="CHEBI:29105"/>
        <label>1</label>
    </ligand>
</feature>
<evidence type="ECO:0000313" key="12">
    <source>
        <dbReference type="Proteomes" id="UP000294726"/>
    </source>
</evidence>